<dbReference type="Proteomes" id="UP000501690">
    <property type="component" value="Linkage Group LG1"/>
</dbReference>
<organism evidence="1 2">
    <name type="scientific">Vigna unguiculata</name>
    <name type="common">Cowpea</name>
    <dbReference type="NCBI Taxonomy" id="3917"/>
    <lineage>
        <taxon>Eukaryota</taxon>
        <taxon>Viridiplantae</taxon>
        <taxon>Streptophyta</taxon>
        <taxon>Embryophyta</taxon>
        <taxon>Tracheophyta</taxon>
        <taxon>Spermatophyta</taxon>
        <taxon>Magnoliopsida</taxon>
        <taxon>eudicotyledons</taxon>
        <taxon>Gunneridae</taxon>
        <taxon>Pentapetalae</taxon>
        <taxon>rosids</taxon>
        <taxon>fabids</taxon>
        <taxon>Fabales</taxon>
        <taxon>Fabaceae</taxon>
        <taxon>Papilionoideae</taxon>
        <taxon>50 kb inversion clade</taxon>
        <taxon>NPAAA clade</taxon>
        <taxon>indigoferoid/millettioid clade</taxon>
        <taxon>Phaseoleae</taxon>
        <taxon>Vigna</taxon>
    </lineage>
</organism>
<evidence type="ECO:0000313" key="1">
    <source>
        <dbReference type="EMBL" id="QCD79232.1"/>
    </source>
</evidence>
<keyword evidence="2" id="KW-1185">Reference proteome</keyword>
<evidence type="ECO:0000313" key="2">
    <source>
        <dbReference type="Proteomes" id="UP000501690"/>
    </source>
</evidence>
<gene>
    <name evidence="1" type="ORF">DEO72_LG1g2871</name>
</gene>
<proteinExistence type="predicted"/>
<reference evidence="1 2" key="1">
    <citation type="submission" date="2019-04" db="EMBL/GenBank/DDBJ databases">
        <title>An improved genome assembly and genetic linkage map for asparagus bean, Vigna unguiculata ssp. sesquipedialis.</title>
        <authorList>
            <person name="Xia Q."/>
            <person name="Zhang R."/>
            <person name="Dong Y."/>
        </authorList>
    </citation>
    <scope>NUCLEOTIDE SEQUENCE [LARGE SCALE GENOMIC DNA]</scope>
    <source>
        <tissue evidence="1">Leaf</tissue>
    </source>
</reference>
<dbReference type="AlphaFoldDB" id="A0A4D6KNW1"/>
<sequence length="646" mass="70517">MKAVQWHLAPLIWVISEREQACGRGKGHHSGCKGRLLGFQKGETNCKRVEWLENIGDVQERVKEAFWVGDTSRIRGLARNSRSRVSGVHGRCKNAYRWSGSGEAPGGSLLSARRGREQPQFKCSVEESLLIHKSEYVTNRLVEVLKPVRYCSGIAPGGLTKPPGDSLSVRGSALSRRLAARCDPPGGDEKTVGSERRWRLAVSEYRQAVWSSFAWRQVGRARRRRCCSLLPGVFMDGVTCDDMSGEVHIKLLSRGDTSGEVRMFRAHVERCHVRGGTGAGGSHVLDYGRHLAPLIWVISEREQACGRGKGHHSGCKGRLLGFQKGETNCKRVEWLENIGDVQERVKEAFWVGDTSRIRGLARNSRNRLAVHPVPPGGSSGLLCCSCFGMIRLAAMNFCQAARHCSRSIFVICDTLKFGGGGGVLGILGHELSQVLMLRLAASKAPPGDSAVRGLFCGILEIESEGNGECVRFYDNLGRVHGSEKEGVELWTVFVDMKGVALIGVLLLIRRLAARVRAPGDDTNIRGPCVAWRLAARCAPPGGDEKTVGSGRTLAPSGRFMDGVTCDDMSREVHIKLLSRGDTSGEVRMFRAHVRDATCGEVRGLVDHMCWTTGGTPFLFVCGDDRVIRYTGADVDAGGAEDVQMAE</sequence>
<name>A0A4D6KNW1_VIGUN</name>
<dbReference type="EMBL" id="CP039345">
    <property type="protein sequence ID" value="QCD79232.1"/>
    <property type="molecule type" value="Genomic_DNA"/>
</dbReference>
<accession>A0A4D6KNW1</accession>
<protein>
    <submittedName>
        <fullName evidence="1">Uncharacterized protein</fullName>
    </submittedName>
</protein>